<comment type="caution">
    <text evidence="2">The sequence shown here is derived from an EMBL/GenBank/DDBJ whole genome shotgun (WGS) entry which is preliminary data.</text>
</comment>
<gene>
    <name evidence="2" type="ORF">RRG08_058601</name>
</gene>
<feature type="region of interest" description="Disordered" evidence="1">
    <location>
        <begin position="78"/>
        <end position="103"/>
    </location>
</feature>
<proteinExistence type="predicted"/>
<feature type="non-terminal residue" evidence="2">
    <location>
        <position position="1"/>
    </location>
</feature>
<keyword evidence="3" id="KW-1185">Reference proteome</keyword>
<dbReference type="Proteomes" id="UP001283361">
    <property type="component" value="Unassembled WGS sequence"/>
</dbReference>
<feature type="compositionally biased region" description="Polar residues" evidence="1">
    <location>
        <begin position="89"/>
        <end position="103"/>
    </location>
</feature>
<evidence type="ECO:0000313" key="3">
    <source>
        <dbReference type="Proteomes" id="UP001283361"/>
    </source>
</evidence>
<evidence type="ECO:0000313" key="2">
    <source>
        <dbReference type="EMBL" id="KAK3772810.1"/>
    </source>
</evidence>
<evidence type="ECO:0000256" key="1">
    <source>
        <dbReference type="SAM" id="MobiDB-lite"/>
    </source>
</evidence>
<name>A0AAE0ZP27_9GAST</name>
<organism evidence="2 3">
    <name type="scientific">Elysia crispata</name>
    <name type="common">lettuce slug</name>
    <dbReference type="NCBI Taxonomy" id="231223"/>
    <lineage>
        <taxon>Eukaryota</taxon>
        <taxon>Metazoa</taxon>
        <taxon>Spiralia</taxon>
        <taxon>Lophotrochozoa</taxon>
        <taxon>Mollusca</taxon>
        <taxon>Gastropoda</taxon>
        <taxon>Heterobranchia</taxon>
        <taxon>Euthyneura</taxon>
        <taxon>Panpulmonata</taxon>
        <taxon>Sacoglossa</taxon>
        <taxon>Placobranchoidea</taxon>
        <taxon>Plakobranchidae</taxon>
        <taxon>Elysia</taxon>
    </lineage>
</organism>
<protein>
    <submittedName>
        <fullName evidence="2">Uncharacterized protein</fullName>
    </submittedName>
</protein>
<dbReference type="EMBL" id="JAWDGP010003601">
    <property type="protein sequence ID" value="KAK3772810.1"/>
    <property type="molecule type" value="Genomic_DNA"/>
</dbReference>
<reference evidence="2" key="1">
    <citation type="journal article" date="2023" name="G3 (Bethesda)">
        <title>A reference genome for the long-term kleptoplast-retaining sea slug Elysia crispata morphotype clarki.</title>
        <authorList>
            <person name="Eastman K.E."/>
            <person name="Pendleton A.L."/>
            <person name="Shaikh M.A."/>
            <person name="Suttiyut T."/>
            <person name="Ogas R."/>
            <person name="Tomko P."/>
            <person name="Gavelis G."/>
            <person name="Widhalm J.R."/>
            <person name="Wisecaver J.H."/>
        </authorList>
    </citation>
    <scope>NUCLEOTIDE SEQUENCE</scope>
    <source>
        <strain evidence="2">ECLA1</strain>
    </source>
</reference>
<accession>A0AAE0ZP27</accession>
<dbReference type="AlphaFoldDB" id="A0AAE0ZP27"/>
<sequence>LVSPSLASSIKRVNLLLQEDGIKAACRLESFSSHLTLAHGGTVMELVKKLTSSQKMADTQLLQQEQELGGHCELARSSAQLRAEPASSPPAQSVKPTRCGRST</sequence>